<dbReference type="InParanoid" id="A0A0H2RXW3"/>
<dbReference type="AlphaFoldDB" id="A0A0H2RXW3"/>
<reference evidence="1 2" key="1">
    <citation type="submission" date="2015-04" db="EMBL/GenBank/DDBJ databases">
        <title>Complete genome sequence of Schizopora paradoxa KUC8140, a cosmopolitan wood degrader in East Asia.</title>
        <authorList>
            <consortium name="DOE Joint Genome Institute"/>
            <person name="Min B."/>
            <person name="Park H."/>
            <person name="Jang Y."/>
            <person name="Kim J.-J."/>
            <person name="Kim K.H."/>
            <person name="Pangilinan J."/>
            <person name="Lipzen A."/>
            <person name="Riley R."/>
            <person name="Grigoriev I.V."/>
            <person name="Spatafora J.W."/>
            <person name="Choi I.-G."/>
        </authorList>
    </citation>
    <scope>NUCLEOTIDE SEQUENCE [LARGE SCALE GENOMIC DNA]</scope>
    <source>
        <strain evidence="1 2">KUC8140</strain>
    </source>
</reference>
<dbReference type="Proteomes" id="UP000053477">
    <property type="component" value="Unassembled WGS sequence"/>
</dbReference>
<dbReference type="Gene3D" id="1.20.1280.50">
    <property type="match status" value="1"/>
</dbReference>
<name>A0A0H2RXW3_9AGAM</name>
<evidence type="ECO:0000313" key="2">
    <source>
        <dbReference type="Proteomes" id="UP000053477"/>
    </source>
</evidence>
<sequence length="583" mass="66318">MESDLLDFLTSAISHLKKSERESKLSSSLTRTCFQECWPAEFSASECVKFLGQRGNNGQDEMMPLRTALRYLQQGTTALRVMVDMLDRSTKSVMSALQQTNLKRQVTINRLSSDILSMIFYFVHENVADDDPENDHPIPLLLFRSALTLSHVCRQFRSVALGLPKLWSTISNLQDPKSIKHSVLRSRDSPLHVTMKLTVNSLMLPHGEKPSGKPGKKDAACIKKIREQSSRWKSFDLALHIPHDAEDDLEHILPGFLNSFKNLKLDTLKKLTVKIDGWFSAGAPDNNTKVIKMFSSWHIPSLYHCVLVDFLPYVPISKSISILDITITDGSYTEESLLVDDLMKFVDQHPNISELYLSIWDDAFDVQETGTVKLTSPLLRKVRIRGVVGDDPESILCILRALSLIDLEDVTLEFDLLHLFELQRTISSQELHVATFQEQLIECIDELQLHASLKSFTLRIGQKALPDAFSKCNVLDAVFRKLSNLQHLSISAPDFPQPRITSDYDIALQSLKLDKCHKFSNTFFMEFFETLKRKGALDEFERLEVEGCEELERSAALKYLPQNKVAWDSSRQVLAQSWNLKGF</sequence>
<protein>
    <submittedName>
        <fullName evidence="1">Uncharacterized protein</fullName>
    </submittedName>
</protein>
<dbReference type="EMBL" id="KQ085910">
    <property type="protein sequence ID" value="KLO16915.1"/>
    <property type="molecule type" value="Genomic_DNA"/>
</dbReference>
<proteinExistence type="predicted"/>
<evidence type="ECO:0000313" key="1">
    <source>
        <dbReference type="EMBL" id="KLO16915.1"/>
    </source>
</evidence>
<accession>A0A0H2RXW3</accession>
<keyword evidence="2" id="KW-1185">Reference proteome</keyword>
<dbReference type="OrthoDB" id="2884925at2759"/>
<organism evidence="1 2">
    <name type="scientific">Schizopora paradoxa</name>
    <dbReference type="NCBI Taxonomy" id="27342"/>
    <lineage>
        <taxon>Eukaryota</taxon>
        <taxon>Fungi</taxon>
        <taxon>Dikarya</taxon>
        <taxon>Basidiomycota</taxon>
        <taxon>Agaricomycotina</taxon>
        <taxon>Agaricomycetes</taxon>
        <taxon>Hymenochaetales</taxon>
        <taxon>Schizoporaceae</taxon>
        <taxon>Schizopora</taxon>
    </lineage>
</organism>
<gene>
    <name evidence="1" type="ORF">SCHPADRAFT_189908</name>
</gene>